<sequence>MMNGISIFNVDRPVAFNQSSSNAYQFGLSHCFLSLERRSAYTPVLRIQIYKGKIKSSKRIAIKDLDIKSALASAIFFIYDEYSKIDGQNYLSRDNEELYEALAWSQLDETEDSFIEMIYIMAREMNPSLLRKHGFNISDSITINATKYGPRYFFVNGHKKFKSMELKNAPTIRIVGQSYGKNAKCFSDLTEICAMFVAQNFYVNTVNPRWHHAYIANVFLHLNGAWQSKMIAHCSLPYRTDLSLTTFYNMIYSYLNDLKSKKRSIRMHVTKRRKQ</sequence>
<name>A0ABX5H1V6_PHOAN</name>
<dbReference type="RefSeq" id="WP_045152854.1">
    <property type="nucleotide sequence ID" value="NZ_JZSW01000007.1"/>
</dbReference>
<keyword evidence="2" id="KW-1185">Reference proteome</keyword>
<reference evidence="1 2" key="1">
    <citation type="submission" date="2018-01" db="EMBL/GenBank/DDBJ databases">
        <title>Whole genome sequencing of Histamine producing bacteria.</title>
        <authorList>
            <person name="Butler K."/>
        </authorList>
    </citation>
    <scope>NUCLEOTIDE SEQUENCE [LARGE SCALE GENOMIC DNA]</scope>
    <source>
        <strain evidence="1 2">A6-1</strain>
    </source>
</reference>
<dbReference type="EMBL" id="PYOU01000014">
    <property type="protein sequence ID" value="PSX07020.1"/>
    <property type="molecule type" value="Genomic_DNA"/>
</dbReference>
<gene>
    <name evidence="1" type="ORF">C0W27_15745</name>
</gene>
<evidence type="ECO:0000313" key="2">
    <source>
        <dbReference type="Proteomes" id="UP000240989"/>
    </source>
</evidence>
<accession>A0ABX5H1V6</accession>
<evidence type="ECO:0000313" key="1">
    <source>
        <dbReference type="EMBL" id="PSX07020.1"/>
    </source>
</evidence>
<organism evidence="1 2">
    <name type="scientific">Photobacterium angustum</name>
    <dbReference type="NCBI Taxonomy" id="661"/>
    <lineage>
        <taxon>Bacteria</taxon>
        <taxon>Pseudomonadati</taxon>
        <taxon>Pseudomonadota</taxon>
        <taxon>Gammaproteobacteria</taxon>
        <taxon>Vibrionales</taxon>
        <taxon>Vibrionaceae</taxon>
        <taxon>Photobacterium</taxon>
    </lineage>
</organism>
<dbReference type="Proteomes" id="UP000240989">
    <property type="component" value="Unassembled WGS sequence"/>
</dbReference>
<comment type="caution">
    <text evidence="1">The sequence shown here is derived from an EMBL/GenBank/DDBJ whole genome shotgun (WGS) entry which is preliminary data.</text>
</comment>
<protein>
    <submittedName>
        <fullName evidence="1">Uncharacterized protein</fullName>
    </submittedName>
</protein>
<proteinExistence type="predicted"/>